<sequence length="111" mass="12474">MQMCRQLSDNDDNGAGISGAAVLNKNVDYYDEAAQEIAPRWGVDTTDAPRIQMHSIVSMSWSLPVGIRHSILVFAWTMAIVGLAHERSEDTETEPFQSSQEYRIKFYSTDC</sequence>
<organism evidence="1 2">
    <name type="scientific">Trichomalopsis sarcophagae</name>
    <dbReference type="NCBI Taxonomy" id="543379"/>
    <lineage>
        <taxon>Eukaryota</taxon>
        <taxon>Metazoa</taxon>
        <taxon>Ecdysozoa</taxon>
        <taxon>Arthropoda</taxon>
        <taxon>Hexapoda</taxon>
        <taxon>Insecta</taxon>
        <taxon>Pterygota</taxon>
        <taxon>Neoptera</taxon>
        <taxon>Endopterygota</taxon>
        <taxon>Hymenoptera</taxon>
        <taxon>Apocrita</taxon>
        <taxon>Proctotrupomorpha</taxon>
        <taxon>Chalcidoidea</taxon>
        <taxon>Pteromalidae</taxon>
        <taxon>Pteromalinae</taxon>
        <taxon>Trichomalopsis</taxon>
    </lineage>
</organism>
<gene>
    <name evidence="1" type="ORF">TSAR_000653</name>
</gene>
<dbReference type="EMBL" id="NNAY01000816">
    <property type="protein sequence ID" value="OXU26356.1"/>
    <property type="molecule type" value="Genomic_DNA"/>
</dbReference>
<protein>
    <submittedName>
        <fullName evidence="1">Uncharacterized protein</fullName>
    </submittedName>
</protein>
<reference evidence="1 2" key="1">
    <citation type="journal article" date="2017" name="Curr. Biol.">
        <title>The Evolution of Venom by Co-option of Single-Copy Genes.</title>
        <authorList>
            <person name="Martinson E.O."/>
            <person name="Mrinalini"/>
            <person name="Kelkar Y.D."/>
            <person name="Chang C.H."/>
            <person name="Werren J.H."/>
        </authorList>
    </citation>
    <scope>NUCLEOTIDE SEQUENCE [LARGE SCALE GENOMIC DNA]</scope>
    <source>
        <strain evidence="1 2">Alberta</strain>
        <tissue evidence="1">Whole body</tissue>
    </source>
</reference>
<proteinExistence type="predicted"/>
<keyword evidence="2" id="KW-1185">Reference proteome</keyword>
<comment type="caution">
    <text evidence="1">The sequence shown here is derived from an EMBL/GenBank/DDBJ whole genome shotgun (WGS) entry which is preliminary data.</text>
</comment>
<name>A0A232F668_9HYME</name>
<accession>A0A232F668</accession>
<dbReference type="Proteomes" id="UP000215335">
    <property type="component" value="Unassembled WGS sequence"/>
</dbReference>
<evidence type="ECO:0000313" key="2">
    <source>
        <dbReference type="Proteomes" id="UP000215335"/>
    </source>
</evidence>
<dbReference type="AlphaFoldDB" id="A0A232F668"/>
<evidence type="ECO:0000313" key="1">
    <source>
        <dbReference type="EMBL" id="OXU26356.1"/>
    </source>
</evidence>